<dbReference type="OrthoDB" id="5196680at2"/>
<dbReference type="RefSeq" id="WP_109759518.1">
    <property type="nucleotide sequence ID" value="NZ_CP034588.1"/>
</dbReference>
<reference evidence="2 3" key="1">
    <citation type="submission" date="2018-05" db="EMBL/GenBank/DDBJ databases">
        <title>Genomic Encyclopedia of Type Strains, Phase IV (KMG-IV): sequencing the most valuable type-strain genomes for metagenomic binning, comparative biology and taxonomic classification.</title>
        <authorList>
            <person name="Goeker M."/>
        </authorList>
    </citation>
    <scope>NUCLEOTIDE SEQUENCE [LARGE SCALE GENOMIC DNA]</scope>
    <source>
        <strain evidence="2 3">DSM 103371</strain>
    </source>
</reference>
<dbReference type="Pfam" id="PF11977">
    <property type="entry name" value="RNase_Zc3h12a"/>
    <property type="match status" value="1"/>
</dbReference>
<dbReference type="InterPro" id="IPR021869">
    <property type="entry name" value="RNase_Zc3h12_NYN"/>
</dbReference>
<organism evidence="2 3">
    <name type="scientific">Silicimonas algicola</name>
    <dbReference type="NCBI Taxonomy" id="1826607"/>
    <lineage>
        <taxon>Bacteria</taxon>
        <taxon>Pseudomonadati</taxon>
        <taxon>Pseudomonadota</taxon>
        <taxon>Alphaproteobacteria</taxon>
        <taxon>Rhodobacterales</taxon>
        <taxon>Paracoccaceae</taxon>
    </lineage>
</organism>
<protein>
    <submittedName>
        <fullName evidence="2">Zc3h12a-like ribonuclease protein</fullName>
    </submittedName>
</protein>
<evidence type="ECO:0000313" key="2">
    <source>
        <dbReference type="EMBL" id="PWK56087.1"/>
    </source>
</evidence>
<sequence>MVEIAVLAAVAALLILVFRKRPERTPKGNWIVVDGSNVLYWDRDTPDLASVGHVLSILKAEGYDPLVWFDANVGYLIGTKWMGPGPLAERLGLSREHVFVAEKGTPADPLLLERAEKLGARVVTNDKYRDWVERFPRVQEEGFLVRGFISRDEVGLEWER</sequence>
<feature type="domain" description="RNase NYN" evidence="1">
    <location>
        <begin position="30"/>
        <end position="138"/>
    </location>
</feature>
<dbReference type="Proteomes" id="UP000245390">
    <property type="component" value="Unassembled WGS sequence"/>
</dbReference>
<comment type="caution">
    <text evidence="2">The sequence shown here is derived from an EMBL/GenBank/DDBJ whole genome shotgun (WGS) entry which is preliminary data.</text>
</comment>
<dbReference type="Gene3D" id="3.40.50.11980">
    <property type="match status" value="1"/>
</dbReference>
<evidence type="ECO:0000259" key="1">
    <source>
        <dbReference type="Pfam" id="PF11977"/>
    </source>
</evidence>
<dbReference type="EMBL" id="QGGV01000005">
    <property type="protein sequence ID" value="PWK56087.1"/>
    <property type="molecule type" value="Genomic_DNA"/>
</dbReference>
<keyword evidence="3" id="KW-1185">Reference proteome</keyword>
<dbReference type="KEGG" id="salo:EF888_17850"/>
<proteinExistence type="predicted"/>
<gene>
    <name evidence="2" type="ORF">C8D95_105152</name>
</gene>
<name>A0A316GMG8_9RHOB</name>
<dbReference type="AlphaFoldDB" id="A0A316GMG8"/>
<accession>A0A316GMG8</accession>
<evidence type="ECO:0000313" key="3">
    <source>
        <dbReference type="Proteomes" id="UP000245390"/>
    </source>
</evidence>